<dbReference type="EMBL" id="CP000155">
    <property type="protein sequence ID" value="ABC32196.1"/>
    <property type="molecule type" value="Genomic_DNA"/>
</dbReference>
<proteinExistence type="predicted"/>
<evidence type="ECO:0000259" key="1">
    <source>
        <dbReference type="Pfam" id="PF07978"/>
    </source>
</evidence>
<evidence type="ECO:0000313" key="3">
    <source>
        <dbReference type="Proteomes" id="UP000000238"/>
    </source>
</evidence>
<dbReference type="InterPro" id="IPR012577">
    <property type="entry name" value="NIPSNAP"/>
</dbReference>
<dbReference type="eggNOG" id="COG5470">
    <property type="taxonomic scope" value="Bacteria"/>
</dbReference>
<name>Q2SAX8_HAHCH</name>
<organism evidence="2 3">
    <name type="scientific">Hahella chejuensis (strain KCTC 2396)</name>
    <dbReference type="NCBI Taxonomy" id="349521"/>
    <lineage>
        <taxon>Bacteria</taxon>
        <taxon>Pseudomonadati</taxon>
        <taxon>Pseudomonadota</taxon>
        <taxon>Gammaproteobacteria</taxon>
        <taxon>Oceanospirillales</taxon>
        <taxon>Hahellaceae</taxon>
        <taxon>Hahella</taxon>
    </lineage>
</organism>
<keyword evidence="3" id="KW-1185">Reference proteome</keyword>
<protein>
    <recommendedName>
        <fullName evidence="1">NIPSNAP domain-containing protein</fullName>
    </recommendedName>
</protein>
<dbReference type="AlphaFoldDB" id="Q2SAX8"/>
<dbReference type="Gene3D" id="3.30.70.100">
    <property type="match status" value="1"/>
</dbReference>
<dbReference type="OrthoDB" id="9798776at2"/>
<dbReference type="InterPro" id="IPR011008">
    <property type="entry name" value="Dimeric_a/b-barrel"/>
</dbReference>
<dbReference type="Pfam" id="PF07978">
    <property type="entry name" value="NIPSNAP"/>
    <property type="match status" value="1"/>
</dbReference>
<feature type="domain" description="NIPSNAP" evidence="1">
    <location>
        <begin position="6"/>
        <end position="101"/>
    </location>
</feature>
<reference evidence="2 3" key="1">
    <citation type="journal article" date="2005" name="Nucleic Acids Res.">
        <title>Genomic blueprint of Hahella chejuensis, a marine microbe producing an algicidal agent.</title>
        <authorList>
            <person name="Jeong H."/>
            <person name="Yim J.H."/>
            <person name="Lee C."/>
            <person name="Choi S.-H."/>
            <person name="Park Y.K."/>
            <person name="Yoon S.H."/>
            <person name="Hur C.-G."/>
            <person name="Kang H.-Y."/>
            <person name="Kim D."/>
            <person name="Lee H.H."/>
            <person name="Park K.H."/>
            <person name="Park S.-H."/>
            <person name="Park H.-S."/>
            <person name="Lee H.K."/>
            <person name="Oh T.K."/>
            <person name="Kim J.F."/>
        </authorList>
    </citation>
    <scope>NUCLEOTIDE SEQUENCE [LARGE SCALE GENOMIC DNA]</scope>
    <source>
        <strain evidence="2 3">KCTC 2396</strain>
    </source>
</reference>
<dbReference type="KEGG" id="hch:HCH_05534"/>
<dbReference type="SUPFAM" id="SSF54909">
    <property type="entry name" value="Dimeric alpha+beta barrel"/>
    <property type="match status" value="1"/>
</dbReference>
<dbReference type="RefSeq" id="WP_011399259.1">
    <property type="nucleotide sequence ID" value="NC_007645.1"/>
</dbReference>
<accession>Q2SAX8</accession>
<dbReference type="STRING" id="349521.HCH_05534"/>
<sequence length="116" mass="13276">MNLICFIEYNIDPFQLDAFRTYAENWGRIIPECGGELIGYFLPHEGTNYVAYGLIGFDSLAAYEAYRTRLKSDPAGRDNFQFAQRHKFILQERRTFLTAAPDTLLKLSAGAREKVS</sequence>
<evidence type="ECO:0000313" key="2">
    <source>
        <dbReference type="EMBL" id="ABC32196.1"/>
    </source>
</evidence>
<gene>
    <name evidence="2" type="ordered locus">HCH_05534</name>
</gene>
<dbReference type="Proteomes" id="UP000000238">
    <property type="component" value="Chromosome"/>
</dbReference>
<dbReference type="HOGENOM" id="CLU_149116_0_0_6"/>